<keyword evidence="4" id="KW-0808">Transferase</keyword>
<gene>
    <name evidence="4" type="ORF">GLW00_03520</name>
</gene>
<sequence length="199" mass="23258">MKRILDLLISLILIILLVFIFLLVSLIVRVKMGSPILFKQKRIGLDGIPFELYKFRTMNNRRDDSGNLLSDKQRLTSTGLFLRRYSLDEIPQLLNVIKGEMSIVGPRPLLLEYLPLYNDEQILRNLVRPGITGWAQINGRNAISWEEKFKLDVWYVNNQTLFLDFKILFITFFKVIKREGIHQDSHATMEKFKGTRGVM</sequence>
<proteinExistence type="inferred from homology"/>
<feature type="transmembrane region" description="Helical" evidence="2">
    <location>
        <begin position="7"/>
        <end position="28"/>
    </location>
</feature>
<evidence type="ECO:0000313" key="4">
    <source>
        <dbReference type="EMBL" id="MYL69903.1"/>
    </source>
</evidence>
<keyword evidence="2" id="KW-0812">Transmembrane</keyword>
<accession>A0A845F702</accession>
<dbReference type="Proteomes" id="UP000450457">
    <property type="component" value="Unassembled WGS sequence"/>
</dbReference>
<dbReference type="GeneID" id="78006045"/>
<evidence type="ECO:0000313" key="5">
    <source>
        <dbReference type="Proteomes" id="UP000450457"/>
    </source>
</evidence>
<dbReference type="RefSeq" id="WP_160911852.1">
    <property type="nucleotide sequence ID" value="NZ_WMFA01000001.1"/>
</dbReference>
<dbReference type="Pfam" id="PF02397">
    <property type="entry name" value="Bac_transf"/>
    <property type="match status" value="1"/>
</dbReference>
<reference evidence="4 5" key="1">
    <citation type="submission" date="2019-11" db="EMBL/GenBank/DDBJ databases">
        <title>Genome sequences of 17 halophilic strains isolated from different environments.</title>
        <authorList>
            <person name="Furrow R.E."/>
        </authorList>
    </citation>
    <scope>NUCLEOTIDE SEQUENCE [LARGE SCALE GENOMIC DNA]</scope>
    <source>
        <strain evidence="4 5">SL-4</strain>
    </source>
</reference>
<evidence type="ECO:0000256" key="1">
    <source>
        <dbReference type="ARBA" id="ARBA00006464"/>
    </source>
</evidence>
<protein>
    <submittedName>
        <fullName evidence="4">Sugar transferase</fullName>
    </submittedName>
</protein>
<dbReference type="InterPro" id="IPR003362">
    <property type="entry name" value="Bact_transf"/>
</dbReference>
<dbReference type="PANTHER" id="PTHR30576:SF8">
    <property type="entry name" value="UNDECAPRENYL-PHOSPHATE GALACTOSE PHOSPHOTRANSFERASE"/>
    <property type="match status" value="1"/>
</dbReference>
<comment type="caution">
    <text evidence="4">The sequence shown here is derived from an EMBL/GenBank/DDBJ whole genome shotgun (WGS) entry which is preliminary data.</text>
</comment>
<dbReference type="OrthoDB" id="9808602at2"/>
<dbReference type="AlphaFoldDB" id="A0A845F702"/>
<keyword evidence="2" id="KW-0472">Membrane</keyword>
<evidence type="ECO:0000259" key="3">
    <source>
        <dbReference type="Pfam" id="PF02397"/>
    </source>
</evidence>
<name>A0A845F702_9BACI</name>
<organism evidence="4 5">
    <name type="scientific">Halobacillus litoralis</name>
    <dbReference type="NCBI Taxonomy" id="45668"/>
    <lineage>
        <taxon>Bacteria</taxon>
        <taxon>Bacillati</taxon>
        <taxon>Bacillota</taxon>
        <taxon>Bacilli</taxon>
        <taxon>Bacillales</taxon>
        <taxon>Bacillaceae</taxon>
        <taxon>Halobacillus</taxon>
    </lineage>
</organism>
<dbReference type="GO" id="GO:0016780">
    <property type="term" value="F:phosphotransferase activity, for other substituted phosphate groups"/>
    <property type="evidence" value="ECO:0007669"/>
    <property type="project" value="TreeGrafter"/>
</dbReference>
<evidence type="ECO:0000256" key="2">
    <source>
        <dbReference type="SAM" id="Phobius"/>
    </source>
</evidence>
<dbReference type="PANTHER" id="PTHR30576">
    <property type="entry name" value="COLANIC BIOSYNTHESIS UDP-GLUCOSE LIPID CARRIER TRANSFERASE"/>
    <property type="match status" value="1"/>
</dbReference>
<comment type="similarity">
    <text evidence="1">Belongs to the bacterial sugar transferase family.</text>
</comment>
<dbReference type="EMBL" id="WMFA01000001">
    <property type="protein sequence ID" value="MYL69903.1"/>
    <property type="molecule type" value="Genomic_DNA"/>
</dbReference>
<keyword evidence="2" id="KW-1133">Transmembrane helix</keyword>
<feature type="domain" description="Bacterial sugar transferase" evidence="3">
    <location>
        <begin position="2"/>
        <end position="177"/>
    </location>
</feature>